<comment type="caution">
    <text evidence="4">The sequence shown here is derived from an EMBL/GenBank/DDBJ whole genome shotgun (WGS) entry which is preliminary data.</text>
</comment>
<gene>
    <name evidence="4" type="ORF">FHU39_004467</name>
</gene>
<reference evidence="4 5" key="1">
    <citation type="submission" date="2020-08" db="EMBL/GenBank/DDBJ databases">
        <title>Sequencing the genomes of 1000 actinobacteria strains.</title>
        <authorList>
            <person name="Klenk H.-P."/>
        </authorList>
    </citation>
    <scope>NUCLEOTIDE SEQUENCE [LARGE SCALE GENOMIC DNA]</scope>
    <source>
        <strain evidence="4 5">DSM 105369</strain>
    </source>
</reference>
<evidence type="ECO:0000256" key="3">
    <source>
        <dbReference type="RuleBase" id="RU000363"/>
    </source>
</evidence>
<dbReference type="PANTHER" id="PTHR43008">
    <property type="entry name" value="BENZIL REDUCTASE"/>
    <property type="match status" value="1"/>
</dbReference>
<name>A0A839NH23_9MICO</name>
<evidence type="ECO:0000313" key="4">
    <source>
        <dbReference type="EMBL" id="MBB2894425.1"/>
    </source>
</evidence>
<evidence type="ECO:0000256" key="1">
    <source>
        <dbReference type="ARBA" id="ARBA00006484"/>
    </source>
</evidence>
<dbReference type="InterPro" id="IPR020904">
    <property type="entry name" value="Sc_DH/Rdtase_CS"/>
</dbReference>
<dbReference type="EMBL" id="JACHVQ010000005">
    <property type="protein sequence ID" value="MBB2894425.1"/>
    <property type="molecule type" value="Genomic_DNA"/>
</dbReference>
<dbReference type="PROSITE" id="PS00061">
    <property type="entry name" value="ADH_SHORT"/>
    <property type="match status" value="1"/>
</dbReference>
<dbReference type="PANTHER" id="PTHR43008:SF4">
    <property type="entry name" value="CHAIN DEHYDROGENASE, PUTATIVE (AFU_ORTHOLOGUE AFUA_4G08710)-RELATED"/>
    <property type="match status" value="1"/>
</dbReference>
<dbReference type="CDD" id="cd05233">
    <property type="entry name" value="SDR_c"/>
    <property type="match status" value="1"/>
</dbReference>
<dbReference type="RefSeq" id="WP_183322870.1">
    <property type="nucleotide sequence ID" value="NZ_JACHVQ010000005.1"/>
</dbReference>
<proteinExistence type="inferred from homology"/>
<evidence type="ECO:0000313" key="5">
    <source>
        <dbReference type="Proteomes" id="UP000559182"/>
    </source>
</evidence>
<dbReference type="Gene3D" id="3.40.50.720">
    <property type="entry name" value="NAD(P)-binding Rossmann-like Domain"/>
    <property type="match status" value="1"/>
</dbReference>
<dbReference type="PRINTS" id="PR00080">
    <property type="entry name" value="SDRFAMILY"/>
</dbReference>
<dbReference type="AlphaFoldDB" id="A0A839NH23"/>
<keyword evidence="2" id="KW-0560">Oxidoreductase</keyword>
<dbReference type="Proteomes" id="UP000559182">
    <property type="component" value="Unassembled WGS sequence"/>
</dbReference>
<dbReference type="SUPFAM" id="SSF51735">
    <property type="entry name" value="NAD(P)-binding Rossmann-fold domains"/>
    <property type="match status" value="1"/>
</dbReference>
<dbReference type="InterPro" id="IPR036291">
    <property type="entry name" value="NAD(P)-bd_dom_sf"/>
</dbReference>
<keyword evidence="5" id="KW-1185">Reference proteome</keyword>
<protein>
    <submittedName>
        <fullName evidence="4">NAD(P)-dependent dehydrogenase (Short-subunit alcohol dehydrogenase family)</fullName>
    </submittedName>
</protein>
<dbReference type="PRINTS" id="PR00081">
    <property type="entry name" value="GDHRDH"/>
</dbReference>
<organism evidence="4 5">
    <name type="scientific">Flexivirga oryzae</name>
    <dbReference type="NCBI Taxonomy" id="1794944"/>
    <lineage>
        <taxon>Bacteria</taxon>
        <taxon>Bacillati</taxon>
        <taxon>Actinomycetota</taxon>
        <taxon>Actinomycetes</taxon>
        <taxon>Micrococcales</taxon>
        <taxon>Dermacoccaceae</taxon>
        <taxon>Flexivirga</taxon>
    </lineage>
</organism>
<accession>A0A839NH23</accession>
<comment type="similarity">
    <text evidence="1 3">Belongs to the short-chain dehydrogenases/reductases (SDR) family.</text>
</comment>
<evidence type="ECO:0000256" key="2">
    <source>
        <dbReference type="ARBA" id="ARBA00023002"/>
    </source>
</evidence>
<sequence>MSDTKVALVTGGSSGLGRELVAALAGEGWLVITDGRRQTELTEATKDFAGVTAIPGDVTDFAHRDALVAAVRAAGRLDLLANNASTLGPTPLLPLAQRTVEDLPEVWRTNVGAPFALAVELLPELLADDGVLLSVSSDAAVEHYEGWGLYGAAKAALDHLTLTLAAENPALHAYAVDPGDMRTPMHRAAFPGEDISDRPEPATVIPRLRHVWTRRPPSGRYRAADLPAVETTVDNTTGAHA</sequence>
<dbReference type="Pfam" id="PF00106">
    <property type="entry name" value="adh_short"/>
    <property type="match status" value="1"/>
</dbReference>
<dbReference type="GO" id="GO:0050664">
    <property type="term" value="F:oxidoreductase activity, acting on NAD(P)H, oxygen as acceptor"/>
    <property type="evidence" value="ECO:0007669"/>
    <property type="project" value="TreeGrafter"/>
</dbReference>
<dbReference type="InterPro" id="IPR002347">
    <property type="entry name" value="SDR_fam"/>
</dbReference>